<accession>A0ABS3TUQ8</accession>
<sequence length="193" mass="21489">MTDDLPNGPARTLLHDRHVHCRGYLRDDGLIDIEGSIVDVKPVPSQTLYKTVEAGEPFHLMRMLLTVDMDFVIQDVKAFTEAAPTPICGNIASAYEALRGLKIGPGFKKQVSQRVGGVHGCTHLTELLGPMATTLYQTTFELMRKLENEKAARDPDYQSTRNNWVIGTCHAYHPDSEVTRKLLALGAETNRKE</sequence>
<organism evidence="1 2">
    <name type="scientific">Pseudomonas schmalbachii</name>
    <dbReference type="NCBI Taxonomy" id="2816993"/>
    <lineage>
        <taxon>Bacteria</taxon>
        <taxon>Pseudomonadati</taxon>
        <taxon>Pseudomonadota</taxon>
        <taxon>Gammaproteobacteria</taxon>
        <taxon>Pseudomonadales</taxon>
        <taxon>Pseudomonadaceae</taxon>
        <taxon>Pseudomonas</taxon>
    </lineage>
</organism>
<evidence type="ECO:0000313" key="2">
    <source>
        <dbReference type="Proteomes" id="UP000669060"/>
    </source>
</evidence>
<reference evidence="1 2" key="1">
    <citation type="submission" date="2020-12" db="EMBL/GenBank/DDBJ databases">
        <title>Pseudomonas schmalbachii sp. nov. isolated from millipede gut.</title>
        <authorList>
            <person name="Shelomi M."/>
        </authorList>
    </citation>
    <scope>NUCLEOTIDE SEQUENCE [LARGE SCALE GENOMIC DNA]</scope>
    <source>
        <strain evidence="1 2">Milli4</strain>
    </source>
</reference>
<gene>
    <name evidence="1" type="ORF">JFY56_19490</name>
</gene>
<evidence type="ECO:0000313" key="1">
    <source>
        <dbReference type="EMBL" id="MBO3277406.1"/>
    </source>
</evidence>
<dbReference type="Pfam" id="PF11136">
    <property type="entry name" value="DUF2889"/>
    <property type="match status" value="1"/>
</dbReference>
<dbReference type="Proteomes" id="UP000669060">
    <property type="component" value="Unassembled WGS sequence"/>
</dbReference>
<comment type="caution">
    <text evidence="1">The sequence shown here is derived from an EMBL/GenBank/DDBJ whole genome shotgun (WGS) entry which is preliminary data.</text>
</comment>
<name>A0ABS3TUQ8_9PSED</name>
<keyword evidence="2" id="KW-1185">Reference proteome</keyword>
<dbReference type="InterPro" id="IPR021312">
    <property type="entry name" value="DUF2889"/>
</dbReference>
<proteinExistence type="predicted"/>
<protein>
    <submittedName>
        <fullName evidence="1">DUF2889 domain-containing protein</fullName>
    </submittedName>
</protein>
<dbReference type="EMBL" id="JAELYA010000008">
    <property type="protein sequence ID" value="MBO3277406.1"/>
    <property type="molecule type" value="Genomic_DNA"/>
</dbReference>
<dbReference type="RefSeq" id="WP_208315710.1">
    <property type="nucleotide sequence ID" value="NZ_JAELYA010000008.1"/>
</dbReference>